<comment type="caution">
    <text evidence="1">The sequence shown here is derived from an EMBL/GenBank/DDBJ whole genome shotgun (WGS) entry which is preliminary data.</text>
</comment>
<accession>A0ABS9KDD4</accession>
<dbReference type="RefSeq" id="WP_237853850.1">
    <property type="nucleotide sequence ID" value="NZ_JAKLWS010000010.1"/>
</dbReference>
<sequence length="334" mass="38619">MIYFITPADQIWIIHNLIDRLDEDVRPSVRPTSYHDFYKSLDIVEGTVVFTGLGVLTEVQREIAIELADQLTRSDLNFRVMNNPQKALGRFDLLTELHTKGLNSFRAYRLSEISLDEPNFPVFIREEHNHTGTVSDIINDPEALKNALTEVQNRGFKIESLLAVEYLDTSDETGLFRKYSVQKFGDKIIPRYLSLDYHWMVKENSALPDGRELYTDERVQEEVQFMLENPHEEKLREIFETAGINFGRIDYSLLNGAVQTWEINTLPTFGGYPGIKKQNPKRKKRDESKRIFYDLLSRAMRELMDDHIGEVLTISISGHLRKKNITGTAKTNFG</sequence>
<dbReference type="EMBL" id="JAKLWS010000010">
    <property type="protein sequence ID" value="MCG2588861.1"/>
    <property type="molecule type" value="Genomic_DNA"/>
</dbReference>
<name>A0ABS9KDD4_9BACT</name>
<evidence type="ECO:0000313" key="1">
    <source>
        <dbReference type="EMBL" id="MCG2588861.1"/>
    </source>
</evidence>
<proteinExistence type="predicted"/>
<keyword evidence="2" id="KW-1185">Reference proteome</keyword>
<dbReference type="Proteomes" id="UP001165366">
    <property type="component" value="Unassembled WGS sequence"/>
</dbReference>
<evidence type="ECO:0000313" key="2">
    <source>
        <dbReference type="Proteomes" id="UP001165366"/>
    </source>
</evidence>
<protein>
    <recommendedName>
        <fullName evidence="3">ATP-grasp domain-containing protein</fullName>
    </recommendedName>
</protein>
<evidence type="ECO:0008006" key="3">
    <source>
        <dbReference type="Google" id="ProtNLM"/>
    </source>
</evidence>
<organism evidence="1 2">
    <name type="scientific">Rhodohalobacter sulfatireducens</name>
    <dbReference type="NCBI Taxonomy" id="2911366"/>
    <lineage>
        <taxon>Bacteria</taxon>
        <taxon>Pseudomonadati</taxon>
        <taxon>Balneolota</taxon>
        <taxon>Balneolia</taxon>
        <taxon>Balneolales</taxon>
        <taxon>Balneolaceae</taxon>
        <taxon>Rhodohalobacter</taxon>
    </lineage>
</organism>
<reference evidence="1" key="2">
    <citation type="submission" date="2024-05" db="EMBL/GenBank/DDBJ databases">
        <title>Rhodohalobacter halophilus gen. nov., sp. nov., a moderately halophilic member of the family Balneolaceae.</title>
        <authorList>
            <person name="Xia J."/>
        </authorList>
    </citation>
    <scope>NUCLEOTIDE SEQUENCE</scope>
    <source>
        <strain evidence="1">WB101</strain>
    </source>
</reference>
<dbReference type="SUPFAM" id="SSF56059">
    <property type="entry name" value="Glutathione synthetase ATP-binding domain-like"/>
    <property type="match status" value="1"/>
</dbReference>
<gene>
    <name evidence="1" type="ORF">L6773_09805</name>
</gene>
<reference evidence="1" key="1">
    <citation type="submission" date="2022-01" db="EMBL/GenBank/DDBJ databases">
        <authorList>
            <person name="Wang Y."/>
        </authorList>
    </citation>
    <scope>NUCLEOTIDE SEQUENCE</scope>
    <source>
        <strain evidence="1">WB101</strain>
    </source>
</reference>